<dbReference type="InterPro" id="IPR057666">
    <property type="entry name" value="DrpA_SLOG"/>
</dbReference>
<evidence type="ECO:0000313" key="4">
    <source>
        <dbReference type="EMBL" id="MFB5944986.1"/>
    </source>
</evidence>
<dbReference type="RefSeq" id="WP_375556544.1">
    <property type="nucleotide sequence ID" value="NZ_JBBVGT010000002.1"/>
</dbReference>
<comment type="similarity">
    <text evidence="1">Belongs to the DprA/Smf family.</text>
</comment>
<dbReference type="InterPro" id="IPR010994">
    <property type="entry name" value="RuvA_2-like"/>
</dbReference>
<dbReference type="Gene3D" id="3.40.50.450">
    <property type="match status" value="1"/>
</dbReference>
<dbReference type="Pfam" id="PF14520">
    <property type="entry name" value="HHH_5"/>
    <property type="match status" value="1"/>
</dbReference>
<dbReference type="Pfam" id="PF02481">
    <property type="entry name" value="DNA_processg_A"/>
    <property type="match status" value="1"/>
</dbReference>
<feature type="domain" description="DprA winged helix" evidence="3">
    <location>
        <begin position="313"/>
        <end position="365"/>
    </location>
</feature>
<name>A0ABV5CBQ7_9SPHI</name>
<dbReference type="InterPro" id="IPR003488">
    <property type="entry name" value="DprA"/>
</dbReference>
<evidence type="ECO:0000259" key="3">
    <source>
        <dbReference type="Pfam" id="PF17782"/>
    </source>
</evidence>
<accession>A0ABV5CBQ7</accession>
<evidence type="ECO:0000313" key="5">
    <source>
        <dbReference type="Proteomes" id="UP001580928"/>
    </source>
</evidence>
<dbReference type="SUPFAM" id="SSF47781">
    <property type="entry name" value="RuvA domain 2-like"/>
    <property type="match status" value="1"/>
</dbReference>
<proteinExistence type="inferred from homology"/>
<gene>
    <name evidence="4" type="primary">dprA</name>
    <name evidence="4" type="ORF">WKR92_03995</name>
</gene>
<dbReference type="InterPro" id="IPR041614">
    <property type="entry name" value="DprA_WH"/>
</dbReference>
<dbReference type="PANTHER" id="PTHR43022:SF1">
    <property type="entry name" value="PROTEIN SMF"/>
    <property type="match status" value="1"/>
</dbReference>
<dbReference type="Proteomes" id="UP001580928">
    <property type="component" value="Unassembled WGS sequence"/>
</dbReference>
<comment type="caution">
    <text evidence="4">The sequence shown here is derived from an EMBL/GenBank/DDBJ whole genome shotgun (WGS) entry which is preliminary data.</text>
</comment>
<keyword evidence="5" id="KW-1185">Reference proteome</keyword>
<dbReference type="EMBL" id="JBBVGT010000002">
    <property type="protein sequence ID" value="MFB5944986.1"/>
    <property type="molecule type" value="Genomic_DNA"/>
</dbReference>
<sequence>MQAESSEIDALALSFIAGVGSVTQRNLIDYFGSPKAVIDASQDELQQISGIGKVLSSNILTGKSDAYRRAEKELLFAEKHQIKIVTYSDRAYPRRLRECADAPMVFYYRGNADLDSTRIVSIVGSRKATAYGKMLCERLIENLSDYNVLVVSGLAYGIDVYAHKASLEFGIPTVGVLGHGLDTIYPAVHRNVAVKMLDNGGLLSEFPSDTPADPKHFPKRNRIVAGLADVTIVVEAAIRGGALITAELANSYDRDVCAFPGNIGNEYSAGCNMLIKSHRAHLITSADDLGYVMDWQPCKENIEQNKETVQVRLTGTEQTVFDIVKEGGQISIDGILNRSNIPASKLPIILLELEMKGLVITTPGKMYRITI</sequence>
<dbReference type="SUPFAM" id="SSF102405">
    <property type="entry name" value="MCP/YpsA-like"/>
    <property type="match status" value="1"/>
</dbReference>
<evidence type="ECO:0000259" key="2">
    <source>
        <dbReference type="Pfam" id="PF02481"/>
    </source>
</evidence>
<dbReference type="Pfam" id="PF17782">
    <property type="entry name" value="WHD_DprA"/>
    <property type="match status" value="1"/>
</dbReference>
<dbReference type="InterPro" id="IPR036388">
    <property type="entry name" value="WH-like_DNA-bd_sf"/>
</dbReference>
<dbReference type="Gene3D" id="1.10.10.10">
    <property type="entry name" value="Winged helix-like DNA-binding domain superfamily/Winged helix DNA-binding domain"/>
    <property type="match status" value="1"/>
</dbReference>
<organism evidence="4 5">
    <name type="scientific">Albibacterium profundi</name>
    <dbReference type="NCBI Taxonomy" id="3134906"/>
    <lineage>
        <taxon>Bacteria</taxon>
        <taxon>Pseudomonadati</taxon>
        <taxon>Bacteroidota</taxon>
        <taxon>Sphingobacteriia</taxon>
        <taxon>Sphingobacteriales</taxon>
        <taxon>Sphingobacteriaceae</taxon>
        <taxon>Albibacterium</taxon>
    </lineage>
</organism>
<evidence type="ECO:0000256" key="1">
    <source>
        <dbReference type="ARBA" id="ARBA00006525"/>
    </source>
</evidence>
<reference evidence="4 5" key="1">
    <citation type="submission" date="2024-04" db="EMBL/GenBank/DDBJ databases">
        <title>Albibacterium profundi sp. nov., isolated from sediment of the Challenger Deep of Mariana Trench.</title>
        <authorList>
            <person name="Wang Y."/>
        </authorList>
    </citation>
    <scope>NUCLEOTIDE SEQUENCE [LARGE SCALE GENOMIC DNA]</scope>
    <source>
        <strain evidence="4 5">RHL897</strain>
    </source>
</reference>
<protein>
    <submittedName>
        <fullName evidence="4">DNA-processing protein DprA</fullName>
    </submittedName>
</protein>
<dbReference type="PANTHER" id="PTHR43022">
    <property type="entry name" value="PROTEIN SMF"/>
    <property type="match status" value="1"/>
</dbReference>
<feature type="domain" description="Smf/DprA SLOG" evidence="2">
    <location>
        <begin position="83"/>
        <end position="289"/>
    </location>
</feature>
<dbReference type="NCBIfam" id="TIGR00732">
    <property type="entry name" value="dprA"/>
    <property type="match status" value="1"/>
</dbReference>